<dbReference type="Pfam" id="PF00145">
    <property type="entry name" value="DNA_methylase"/>
    <property type="match status" value="1"/>
</dbReference>
<dbReference type="GO" id="GO:0032259">
    <property type="term" value="P:methylation"/>
    <property type="evidence" value="ECO:0007669"/>
    <property type="project" value="UniProtKB-KW"/>
</dbReference>
<reference evidence="4 5" key="1">
    <citation type="submission" date="2024-10" db="EMBL/GenBank/DDBJ databases">
        <title>The Natural Products Discovery Center: Release of the First 8490 Sequenced Strains for Exploring Actinobacteria Biosynthetic Diversity.</title>
        <authorList>
            <person name="Kalkreuter E."/>
            <person name="Kautsar S.A."/>
            <person name="Yang D."/>
            <person name="Bader C.D."/>
            <person name="Teijaro C.N."/>
            <person name="Fluegel L."/>
            <person name="Davis C.M."/>
            <person name="Simpson J.R."/>
            <person name="Lauterbach L."/>
            <person name="Steele A.D."/>
            <person name="Gui C."/>
            <person name="Meng S."/>
            <person name="Li G."/>
            <person name="Viehrig K."/>
            <person name="Ye F."/>
            <person name="Su P."/>
            <person name="Kiefer A.F."/>
            <person name="Nichols A."/>
            <person name="Cepeda A.J."/>
            <person name="Yan W."/>
            <person name="Fan B."/>
            <person name="Jiang Y."/>
            <person name="Adhikari A."/>
            <person name="Zheng C.-J."/>
            <person name="Schuster L."/>
            <person name="Cowan T.M."/>
            <person name="Smanski M.J."/>
            <person name="Chevrette M.G."/>
            <person name="De Carvalho L.P.S."/>
            <person name="Shen B."/>
        </authorList>
    </citation>
    <scope>NUCLEOTIDE SEQUENCE [LARGE SCALE GENOMIC DNA]</scope>
    <source>
        <strain evidence="4 5">NPDC001390</strain>
    </source>
</reference>
<sequence length="422" mass="47145">MAFAMTWYDEVTWSDHFSGGGGAADGVKKVPGNVIVTAGNHAQHAVATYRANHPTVDVRCADLSQTVPSDWPRTHALWSSPECTWQTPAQGKARGHGEFVDGLFSTTGQDETAIRSRATMHCVPRFAEHHQYLAIVVENVPEARWWGPKHNRGAAFDVWLAQMRVWGYKHRILYLNSAHLAAYGPAAATSRDRMYVVFWHEVLGRDPDFDKWMRPLVRCERHGVVQAMQAFKWTDTCSPHKPWGKHGAQYVWRCPDHRCATVPLLPVELLPGSSAIDHTVPGRLIGDRFQPNTRRKVEDGHRVYGGAPFIAELRGGGSTHRALTEPLSTITAGGNHHLWVHGDAEDIRDRYARMLSVEERKVAMAFPKEYQLIATAEDWREQQKQLASLVGMAVTPNASRDLGAMVAELITGRDLEPYSLAA</sequence>
<dbReference type="Proteomes" id="UP001602058">
    <property type="component" value="Unassembled WGS sequence"/>
</dbReference>
<name>A0ABW6UWY1_9ACTN</name>
<evidence type="ECO:0000256" key="2">
    <source>
        <dbReference type="ARBA" id="ARBA00022679"/>
    </source>
</evidence>
<dbReference type="InterPro" id="IPR029063">
    <property type="entry name" value="SAM-dependent_MTases_sf"/>
</dbReference>
<evidence type="ECO:0000256" key="3">
    <source>
        <dbReference type="ARBA" id="ARBA00022747"/>
    </source>
</evidence>
<dbReference type="EMBL" id="JBIAWJ010000031">
    <property type="protein sequence ID" value="MFF4527044.1"/>
    <property type="molecule type" value="Genomic_DNA"/>
</dbReference>
<proteinExistence type="predicted"/>
<evidence type="ECO:0000256" key="1">
    <source>
        <dbReference type="ARBA" id="ARBA00022603"/>
    </source>
</evidence>
<dbReference type="Gene3D" id="3.40.50.150">
    <property type="entry name" value="Vaccinia Virus protein VP39"/>
    <property type="match status" value="1"/>
</dbReference>
<accession>A0ABW6UWY1</accession>
<keyword evidence="1 4" id="KW-0489">Methyltransferase</keyword>
<dbReference type="GO" id="GO:0008168">
    <property type="term" value="F:methyltransferase activity"/>
    <property type="evidence" value="ECO:0007669"/>
    <property type="project" value="UniProtKB-KW"/>
</dbReference>
<keyword evidence="5" id="KW-1185">Reference proteome</keyword>
<evidence type="ECO:0000313" key="5">
    <source>
        <dbReference type="Proteomes" id="UP001602058"/>
    </source>
</evidence>
<keyword evidence="3" id="KW-0680">Restriction system</keyword>
<keyword evidence="2" id="KW-0808">Transferase</keyword>
<protein>
    <submittedName>
        <fullName evidence="4">DNA cytosine methyltransferase</fullName>
    </submittedName>
</protein>
<comment type="caution">
    <text evidence="4">The sequence shown here is derived from an EMBL/GenBank/DDBJ whole genome shotgun (WGS) entry which is preliminary data.</text>
</comment>
<evidence type="ECO:0000313" key="4">
    <source>
        <dbReference type="EMBL" id="MFF4527044.1"/>
    </source>
</evidence>
<dbReference type="InterPro" id="IPR001525">
    <property type="entry name" value="C5_MeTfrase"/>
</dbReference>
<gene>
    <name evidence="4" type="ORF">ACFY1D_37365</name>
</gene>
<dbReference type="SUPFAM" id="SSF53335">
    <property type="entry name" value="S-adenosyl-L-methionine-dependent methyltransferases"/>
    <property type="match status" value="1"/>
</dbReference>
<organism evidence="4 5">
    <name type="scientific">Streptomyces bluensis</name>
    <dbReference type="NCBI Taxonomy" id="33897"/>
    <lineage>
        <taxon>Bacteria</taxon>
        <taxon>Bacillati</taxon>
        <taxon>Actinomycetota</taxon>
        <taxon>Actinomycetes</taxon>
        <taxon>Kitasatosporales</taxon>
        <taxon>Streptomycetaceae</taxon>
        <taxon>Streptomyces</taxon>
    </lineage>
</organism>
<dbReference type="RefSeq" id="WP_387892533.1">
    <property type="nucleotide sequence ID" value="NZ_JBIAWJ010000031.1"/>
</dbReference>